<accession>A0A5K1VF29</accession>
<dbReference type="EMBL" id="AK419764">
    <property type="protein sequence ID" value="BAN38414.1"/>
    <property type="molecule type" value="mRNA"/>
</dbReference>
<evidence type="ECO:0000256" key="2">
    <source>
        <dbReference type="SAM" id="SignalP"/>
    </source>
</evidence>
<keyword evidence="2" id="KW-0732">Signal</keyword>
<feature type="signal peptide" evidence="2">
    <location>
        <begin position="1"/>
        <end position="15"/>
    </location>
</feature>
<evidence type="ECO:0000313" key="3">
    <source>
        <dbReference type="EMBL" id="BAN37553.1"/>
    </source>
</evidence>
<organism evidence="3">
    <name type="scientific">Entamoeba histolytica</name>
    <dbReference type="NCBI Taxonomy" id="5759"/>
    <lineage>
        <taxon>Eukaryota</taxon>
        <taxon>Amoebozoa</taxon>
        <taxon>Evosea</taxon>
        <taxon>Archamoebae</taxon>
        <taxon>Mastigamoebida</taxon>
        <taxon>Entamoebidae</taxon>
        <taxon>Entamoeba</taxon>
    </lineage>
</organism>
<dbReference type="VEuPathDB" id="AmoebaDB:EHI8A_126410"/>
<evidence type="ECO:0000313" key="4">
    <source>
        <dbReference type="EMBL" id="GAT98883.1"/>
    </source>
</evidence>
<feature type="compositionally biased region" description="Low complexity" evidence="1">
    <location>
        <begin position="253"/>
        <end position="270"/>
    </location>
</feature>
<dbReference type="EMBL" id="AK419938">
    <property type="protein sequence ID" value="BAN38572.1"/>
    <property type="molecule type" value="mRNA"/>
</dbReference>
<accession>A0A060N1M8</accession>
<dbReference type="EMBL" id="AK419993">
    <property type="protein sequence ID" value="BAN38624.1"/>
    <property type="molecule type" value="mRNA"/>
</dbReference>
<gene>
    <name evidence="4" type="ORF">CL6EHI_020080</name>
</gene>
<evidence type="ECO:0000256" key="1">
    <source>
        <dbReference type="SAM" id="MobiDB-lite"/>
    </source>
</evidence>
<dbReference type="EMBL" id="AK418808">
    <property type="protein sequence ID" value="BAN37553.1"/>
    <property type="molecule type" value="mRNA"/>
</dbReference>
<dbReference type="VEuPathDB" id="AmoebaDB:EHI5A_145560"/>
<dbReference type="EMBL" id="AK418742">
    <property type="protein sequence ID" value="BAN37491.1"/>
    <property type="molecule type" value="mRNA"/>
</dbReference>
<dbReference type="EMBL" id="BDEQ01000001">
    <property type="protein sequence ID" value="GAT98883.1"/>
    <property type="molecule type" value="Genomic_DNA"/>
</dbReference>
<sequence>MRSIVLFLLLLSVIADDEFYHFRHGCIMHRRMVKAQRMTEMLEKKLKQTRKIERRILHELELNYEDTEMATTRKDKVLLQQTIRKLQFQLRKTRNAKLEILRKLRKVADSLTGVERGRMIRRNRLEEYVDYHGSDISKEYRKVNKQIYEMEKKYAVEYAKEAAKLAAKNAYSKIQEAEGEDKPSEKDIKHQIASAAKEIYERVYTEIIHIIRRNTLHGGNMKRIEENTIAEIKVYMESIKAEFNHEKGKREATQTANKKASSTTSKSHKK</sequence>
<dbReference type="EMBL" id="AK419965">
    <property type="protein sequence ID" value="BAN38596.1"/>
    <property type="molecule type" value="mRNA"/>
</dbReference>
<dbReference type="VEuPathDB" id="AmoebaDB:EHI7A_118640"/>
<dbReference type="VEuPathDB" id="AmoebaDB:EHI_020080"/>
<protein>
    <submittedName>
        <fullName evidence="3">Uncharacterized protein</fullName>
    </submittedName>
</protein>
<dbReference type="EMBL" id="AK419890">
    <property type="protein sequence ID" value="BAN38531.1"/>
    <property type="molecule type" value="mRNA"/>
</dbReference>
<dbReference type="EMBL" id="AK421049">
    <property type="protein sequence ID" value="BAN39622.1"/>
    <property type="molecule type" value="mRNA"/>
</dbReference>
<dbReference type="EMBL" id="AK421470">
    <property type="protein sequence ID" value="BAN40022.1"/>
    <property type="molecule type" value="mRNA"/>
</dbReference>
<name>A0A060N1M8_ENTHI</name>
<evidence type="ECO:0000313" key="5">
    <source>
        <dbReference type="Proteomes" id="UP000078387"/>
    </source>
</evidence>
<dbReference type="AlphaFoldDB" id="A0A060N1M8"/>
<reference evidence="3" key="1">
    <citation type="submission" date="2012-06" db="EMBL/GenBank/DDBJ databases">
        <title>Short 5' UTR of Entamoeba genes.</title>
        <authorList>
            <person name="Hiranuka K."/>
            <person name="Kumagai M."/>
            <person name="Wakaguri H."/>
            <person name="Suzuki Y."/>
            <person name="Sugano S."/>
            <person name="Watanabe J."/>
            <person name="Makioka A."/>
        </authorList>
    </citation>
    <scope>NUCLEOTIDE SEQUENCE</scope>
    <source>
        <strain evidence="3">HM-1:IMSS</strain>
    </source>
</reference>
<dbReference type="OMA" id="IMHELDL"/>
<dbReference type="HOGENOM" id="CLU_1032231_0_0_1"/>
<dbReference type="VEuPathDB" id="AmoebaDB:KM1_190590"/>
<feature type="chain" id="PRO_5023886867" evidence="2">
    <location>
        <begin position="16"/>
        <end position="270"/>
    </location>
</feature>
<reference evidence="4 5" key="2">
    <citation type="submission" date="2016-05" db="EMBL/GenBank/DDBJ databases">
        <title>First whole genome sequencing of Entamoeba histolytica HM1:IMSS-clone-6.</title>
        <authorList>
            <person name="Mukherjee Avik.K."/>
            <person name="Izumyama S."/>
            <person name="Nakada-Tsukui K."/>
            <person name="Nozaki T."/>
        </authorList>
    </citation>
    <scope>NUCLEOTIDE SEQUENCE [LARGE SCALE GENOMIC DNA]</scope>
    <source>
        <strain evidence="4 5">HM1:IMSS clone 6</strain>
    </source>
</reference>
<feature type="region of interest" description="Disordered" evidence="1">
    <location>
        <begin position="245"/>
        <end position="270"/>
    </location>
</feature>
<dbReference type="Proteomes" id="UP000078387">
    <property type="component" value="Unassembled WGS sequence"/>
</dbReference>
<proteinExistence type="evidence at transcript level"/>